<organism evidence="2">
    <name type="scientific">Anguilla anguilla</name>
    <name type="common">European freshwater eel</name>
    <name type="synonym">Muraena anguilla</name>
    <dbReference type="NCBI Taxonomy" id="7936"/>
    <lineage>
        <taxon>Eukaryota</taxon>
        <taxon>Metazoa</taxon>
        <taxon>Chordata</taxon>
        <taxon>Craniata</taxon>
        <taxon>Vertebrata</taxon>
        <taxon>Euteleostomi</taxon>
        <taxon>Actinopterygii</taxon>
        <taxon>Neopterygii</taxon>
        <taxon>Teleostei</taxon>
        <taxon>Anguilliformes</taxon>
        <taxon>Anguillidae</taxon>
        <taxon>Anguilla</taxon>
    </lineage>
</organism>
<name>A0A0E9PY40_ANGAN</name>
<accession>A0A0E9PY40</accession>
<dbReference type="PANTHER" id="PTHR10185:SF8">
    <property type="entry name" value="5'-3' EXONUCLEASE PLD4"/>
    <property type="match status" value="1"/>
</dbReference>
<dbReference type="InterPro" id="IPR050874">
    <property type="entry name" value="Diverse_PLD-related"/>
</dbReference>
<evidence type="ECO:0000313" key="2">
    <source>
        <dbReference type="EMBL" id="JAH08763.1"/>
    </source>
</evidence>
<dbReference type="PANTHER" id="PTHR10185">
    <property type="entry name" value="PHOSPHOLIPASE D - RELATED"/>
    <property type="match status" value="1"/>
</dbReference>
<feature type="compositionally biased region" description="Basic and acidic residues" evidence="1">
    <location>
        <begin position="14"/>
        <end position="27"/>
    </location>
</feature>
<reference evidence="2" key="1">
    <citation type="submission" date="2014-11" db="EMBL/GenBank/DDBJ databases">
        <authorList>
            <person name="Amaro Gonzalez C."/>
        </authorList>
    </citation>
    <scope>NUCLEOTIDE SEQUENCE</scope>
</reference>
<protein>
    <submittedName>
        <fullName evidence="2">Uncharacterized protein</fullName>
    </submittedName>
</protein>
<sequence length="105" mass="11798">MEGWRGFKVSPGFGDHEEARIEGNKLSRPVNDEQARLVLTESIPLYLKYEANATFGTLLYEAWKDLLVMATERVDVASFYWSLTGDDITVNSSTDLPGKGYTEAF</sequence>
<proteinExistence type="predicted"/>
<dbReference type="AlphaFoldDB" id="A0A0E9PY40"/>
<reference evidence="2" key="2">
    <citation type="journal article" date="2015" name="Fish Shellfish Immunol.">
        <title>Early steps in the European eel (Anguilla anguilla)-Vibrio vulnificus interaction in the gills: Role of the RtxA13 toxin.</title>
        <authorList>
            <person name="Callol A."/>
            <person name="Pajuelo D."/>
            <person name="Ebbesson L."/>
            <person name="Teles M."/>
            <person name="MacKenzie S."/>
            <person name="Amaro C."/>
        </authorList>
    </citation>
    <scope>NUCLEOTIDE SEQUENCE</scope>
</reference>
<evidence type="ECO:0000256" key="1">
    <source>
        <dbReference type="SAM" id="MobiDB-lite"/>
    </source>
</evidence>
<dbReference type="EMBL" id="GBXM01099814">
    <property type="protein sequence ID" value="JAH08763.1"/>
    <property type="molecule type" value="Transcribed_RNA"/>
</dbReference>
<feature type="region of interest" description="Disordered" evidence="1">
    <location>
        <begin position="1"/>
        <end position="27"/>
    </location>
</feature>